<evidence type="ECO:0000256" key="1">
    <source>
        <dbReference type="ARBA" id="ARBA00009902"/>
    </source>
</evidence>
<dbReference type="InterPro" id="IPR013320">
    <property type="entry name" value="ConA-like_dom_sf"/>
</dbReference>
<accession>A0ABR7VE13</accession>
<dbReference type="Gene3D" id="2.115.10.20">
    <property type="entry name" value="Glycosyl hydrolase domain, family 43"/>
    <property type="match status" value="1"/>
</dbReference>
<organism evidence="7 8">
    <name type="scientific">Maribacter arenosus</name>
    <dbReference type="NCBI Taxonomy" id="1854708"/>
    <lineage>
        <taxon>Bacteria</taxon>
        <taxon>Pseudomonadati</taxon>
        <taxon>Bacteroidota</taxon>
        <taxon>Flavobacteriia</taxon>
        <taxon>Flavobacteriales</taxon>
        <taxon>Flavobacteriaceae</taxon>
        <taxon>Maribacter</taxon>
    </lineage>
</organism>
<keyword evidence="3 4" id="KW-0326">Glycosidase</keyword>
<keyword evidence="8" id="KW-1185">Reference proteome</keyword>
<dbReference type="SUPFAM" id="SSF75005">
    <property type="entry name" value="Arabinanase/levansucrase/invertase"/>
    <property type="match status" value="1"/>
</dbReference>
<dbReference type="InterPro" id="IPR013189">
    <property type="entry name" value="Glyco_hydro_32_C"/>
</dbReference>
<dbReference type="RefSeq" id="WP_188314291.1">
    <property type="nucleotide sequence ID" value="NZ_JABTCG010000003.1"/>
</dbReference>
<feature type="domain" description="Glycosyl hydrolase family 32 N-terminal" evidence="5">
    <location>
        <begin position="120"/>
        <end position="413"/>
    </location>
</feature>
<dbReference type="EMBL" id="JABTCG010000003">
    <property type="protein sequence ID" value="MBD0851176.1"/>
    <property type="molecule type" value="Genomic_DNA"/>
</dbReference>
<dbReference type="InterPro" id="IPR001362">
    <property type="entry name" value="Glyco_hydro_32"/>
</dbReference>
<evidence type="ECO:0000313" key="8">
    <source>
        <dbReference type="Proteomes" id="UP000598350"/>
    </source>
</evidence>
<dbReference type="PANTHER" id="PTHR42800">
    <property type="entry name" value="EXOINULINASE INUD (AFU_ORTHOLOGUE AFUA_5G00480)"/>
    <property type="match status" value="1"/>
</dbReference>
<gene>
    <name evidence="7" type="ORF">HPE63_10885</name>
</gene>
<dbReference type="CDD" id="cd18622">
    <property type="entry name" value="GH32_Inu-like"/>
    <property type="match status" value="1"/>
</dbReference>
<keyword evidence="2 4" id="KW-0378">Hydrolase</keyword>
<reference evidence="7 8" key="1">
    <citation type="submission" date="2020-05" db="EMBL/GenBank/DDBJ databases">
        <title>The draft genome sequence of Maribacter arenosus CAU 1321.</title>
        <authorList>
            <person name="Mu L."/>
        </authorList>
    </citation>
    <scope>NUCLEOTIDE SEQUENCE [LARGE SCALE GENOMIC DNA]</scope>
    <source>
        <strain evidence="7 8">CAU 1321</strain>
    </source>
</reference>
<dbReference type="SUPFAM" id="SSF49899">
    <property type="entry name" value="Concanavalin A-like lectins/glucanases"/>
    <property type="match status" value="1"/>
</dbReference>
<dbReference type="Pfam" id="PF08244">
    <property type="entry name" value="Glyco_hydro_32C"/>
    <property type="match status" value="1"/>
</dbReference>
<protein>
    <submittedName>
        <fullName evidence="7">GH32 C-terminal domain-containing protein</fullName>
    </submittedName>
</protein>
<dbReference type="InterPro" id="IPR013148">
    <property type="entry name" value="Glyco_hydro_32_N"/>
</dbReference>
<dbReference type="InterPro" id="IPR023296">
    <property type="entry name" value="Glyco_hydro_beta-prop_sf"/>
</dbReference>
<evidence type="ECO:0000259" key="6">
    <source>
        <dbReference type="Pfam" id="PF08244"/>
    </source>
</evidence>
<evidence type="ECO:0000259" key="5">
    <source>
        <dbReference type="Pfam" id="PF00251"/>
    </source>
</evidence>
<dbReference type="Gene3D" id="2.60.120.560">
    <property type="entry name" value="Exo-inulinase, domain 1"/>
    <property type="match status" value="1"/>
</dbReference>
<dbReference type="SMART" id="SM00640">
    <property type="entry name" value="Glyco_32"/>
    <property type="match status" value="1"/>
</dbReference>
<comment type="caution">
    <text evidence="7">The sequence shown here is derived from an EMBL/GenBank/DDBJ whole genome shotgun (WGS) entry which is preliminary data.</text>
</comment>
<dbReference type="PANTHER" id="PTHR42800:SF1">
    <property type="entry name" value="EXOINULINASE INUD (AFU_ORTHOLOGUE AFUA_5G00480)"/>
    <property type="match status" value="1"/>
</dbReference>
<comment type="similarity">
    <text evidence="1 4">Belongs to the glycosyl hydrolase 32 family.</text>
</comment>
<sequence>MKNTLLLSFMVCGIYLSAQDTLQHLTFDIDKKYLNLPIQMLEDRNQMTFTSGDELVRYFDIRISNGEPDYWVFADVSAFKGKKIIVEYPKSITGLSKIYQSDIWAGQDSVYRETNRPQIHFSSRRGWNNDPNGLVYYDSEYHLFYQHNPYETHWGNMHWGHAVSKDLLHWEELGEVLYPDELGAMFSGTAAIDHKNTAGFQKGDKPALVAAYTAHKDLGEGKGALETQCIAYSNDGGRTFTKYEGNPVIDSKAKWNSSNTRDPKIFWYEPTQKWVMVLFEKDGHSFYNSDDFKEWTYQSHIVGFWECPELFELPIDGDKNNTKWVIYGASGTYMVGDFDGIKFTPTSGKHQYVHGQLYAAQTYNNIPAADGRRIQLGWGQDMWHKGMPFSQLMLFPTELTLRTTINGVRLFNEPIKEIEQLHKKSYSWKNLTTQGANENLKTIDGDIFHIKMKVTINDGTRFNFLYHGNSIVEYDMNFNTLNDAFYENGDAGSRSIGLEILIDRTSVEIFADGGAFTVVSSLKEAKTNGGLAFLENKNIKIHSLEVHQLNSIWENAE</sequence>
<feature type="domain" description="Glycosyl hydrolase family 32 C-terminal" evidence="6">
    <location>
        <begin position="417"/>
        <end position="547"/>
    </location>
</feature>
<evidence type="ECO:0000256" key="2">
    <source>
        <dbReference type="ARBA" id="ARBA00022801"/>
    </source>
</evidence>
<evidence type="ECO:0000256" key="4">
    <source>
        <dbReference type="RuleBase" id="RU362110"/>
    </source>
</evidence>
<proteinExistence type="inferred from homology"/>
<dbReference type="Pfam" id="PF00251">
    <property type="entry name" value="Glyco_hydro_32N"/>
    <property type="match status" value="1"/>
</dbReference>
<name>A0ABR7VE13_9FLAO</name>
<dbReference type="Proteomes" id="UP000598350">
    <property type="component" value="Unassembled WGS sequence"/>
</dbReference>
<evidence type="ECO:0000313" key="7">
    <source>
        <dbReference type="EMBL" id="MBD0851176.1"/>
    </source>
</evidence>
<evidence type="ECO:0000256" key="3">
    <source>
        <dbReference type="ARBA" id="ARBA00023295"/>
    </source>
</evidence>